<feature type="transmembrane region" description="Helical" evidence="8">
    <location>
        <begin position="1082"/>
        <end position="1107"/>
    </location>
</feature>
<evidence type="ECO:0000256" key="4">
    <source>
        <dbReference type="ARBA" id="ARBA00022989"/>
    </source>
</evidence>
<feature type="transmembrane region" description="Helical" evidence="8">
    <location>
        <begin position="1657"/>
        <end position="1686"/>
    </location>
</feature>
<comment type="similarity">
    <text evidence="2">Belongs to the polycystin family.</text>
</comment>
<comment type="subcellular location">
    <subcellularLocation>
        <location evidence="1">Membrane</location>
        <topology evidence="1">Multi-pass membrane protein</topology>
    </subcellularLocation>
</comment>
<feature type="transmembrane region" description="Helical" evidence="8">
    <location>
        <begin position="972"/>
        <end position="993"/>
    </location>
</feature>
<evidence type="ECO:0000313" key="11">
    <source>
        <dbReference type="EMBL" id="JAS67539.1"/>
    </source>
</evidence>
<dbReference type="PANTHER" id="PTHR10877">
    <property type="entry name" value="POLYCYSTIN FAMILY MEMBER"/>
    <property type="match status" value="1"/>
</dbReference>
<dbReference type="Gene3D" id="2.60.220.50">
    <property type="match status" value="1"/>
</dbReference>
<feature type="transmembrane region" description="Helical" evidence="8">
    <location>
        <begin position="1212"/>
        <end position="1233"/>
    </location>
</feature>
<dbReference type="GO" id="GO:0050982">
    <property type="term" value="P:detection of mechanical stimulus"/>
    <property type="evidence" value="ECO:0007669"/>
    <property type="project" value="TreeGrafter"/>
</dbReference>
<dbReference type="InterPro" id="IPR057244">
    <property type="entry name" value="GAIN_B"/>
</dbReference>
<evidence type="ECO:0000256" key="5">
    <source>
        <dbReference type="ARBA" id="ARBA00023136"/>
    </source>
</evidence>
<keyword evidence="4 8" id="KW-1133">Transmembrane helix</keyword>
<dbReference type="InterPro" id="IPR046791">
    <property type="entry name" value="Polycystin_dom"/>
</dbReference>
<dbReference type="Pfam" id="PF02010">
    <property type="entry name" value="REJ"/>
    <property type="match status" value="1"/>
</dbReference>
<feature type="domain" description="PLAT" evidence="9">
    <location>
        <begin position="771"/>
        <end position="888"/>
    </location>
</feature>
<evidence type="ECO:0000256" key="1">
    <source>
        <dbReference type="ARBA" id="ARBA00004141"/>
    </source>
</evidence>
<keyword evidence="6" id="KW-1015">Disulfide bond</keyword>
<dbReference type="GO" id="GO:0005262">
    <property type="term" value="F:calcium channel activity"/>
    <property type="evidence" value="ECO:0007669"/>
    <property type="project" value="TreeGrafter"/>
</dbReference>
<dbReference type="SMART" id="SM00308">
    <property type="entry name" value="LH2"/>
    <property type="match status" value="1"/>
</dbReference>
<evidence type="ECO:0000256" key="2">
    <source>
        <dbReference type="ARBA" id="ARBA00007200"/>
    </source>
</evidence>
<feature type="transmembrane region" description="Helical" evidence="8">
    <location>
        <begin position="1608"/>
        <end position="1630"/>
    </location>
</feature>
<dbReference type="InterPro" id="IPR036392">
    <property type="entry name" value="PLAT/LH2_dom_sf"/>
</dbReference>
<dbReference type="Gene3D" id="2.60.60.20">
    <property type="entry name" value="PLAT/LH2 domain"/>
    <property type="match status" value="1"/>
</dbReference>
<dbReference type="InterPro" id="IPR000203">
    <property type="entry name" value="GPS"/>
</dbReference>
<evidence type="ECO:0008006" key="12">
    <source>
        <dbReference type="Google" id="ProtNLM"/>
    </source>
</evidence>
<organism evidence="11">
    <name type="scientific">Cuerna arida</name>
    <dbReference type="NCBI Taxonomy" id="1464854"/>
    <lineage>
        <taxon>Eukaryota</taxon>
        <taxon>Metazoa</taxon>
        <taxon>Ecdysozoa</taxon>
        <taxon>Arthropoda</taxon>
        <taxon>Hexapoda</taxon>
        <taxon>Insecta</taxon>
        <taxon>Pterygota</taxon>
        <taxon>Neoptera</taxon>
        <taxon>Paraneoptera</taxon>
        <taxon>Hemiptera</taxon>
        <taxon>Auchenorrhyncha</taxon>
        <taxon>Membracoidea</taxon>
        <taxon>Cicadellidae</taxon>
        <taxon>Cicadellinae</taxon>
        <taxon>Proconiini</taxon>
        <taxon>Cuerna</taxon>
    </lineage>
</organism>
<evidence type="ECO:0000256" key="3">
    <source>
        <dbReference type="ARBA" id="ARBA00022692"/>
    </source>
</evidence>
<dbReference type="PROSITE" id="PS50221">
    <property type="entry name" value="GAIN_B"/>
    <property type="match status" value="1"/>
</dbReference>
<dbReference type="InterPro" id="IPR002859">
    <property type="entry name" value="PKD/REJ-like"/>
</dbReference>
<keyword evidence="3 8" id="KW-0812">Transmembrane</keyword>
<feature type="transmembrane region" description="Helical" evidence="8">
    <location>
        <begin position="727"/>
        <end position="747"/>
    </location>
</feature>
<gene>
    <name evidence="11" type="ORF">g.26297</name>
</gene>
<dbReference type="InterPro" id="IPR001024">
    <property type="entry name" value="PLAT/LH2_dom"/>
</dbReference>
<comment type="caution">
    <text evidence="7">Lacks conserved residue(s) required for the propagation of feature annotation.</text>
</comment>
<dbReference type="Pfam" id="PF01477">
    <property type="entry name" value="PLAT"/>
    <property type="match status" value="1"/>
</dbReference>
<feature type="transmembrane region" description="Helical" evidence="8">
    <location>
        <begin position="1519"/>
        <end position="1542"/>
    </location>
</feature>
<name>A0A1B6GYP9_9HEMI</name>
<dbReference type="InterPro" id="IPR051223">
    <property type="entry name" value="Polycystin"/>
</dbReference>
<feature type="domain" description="GAIN-B" evidence="10">
    <location>
        <begin position="546"/>
        <end position="709"/>
    </location>
</feature>
<dbReference type="PROSITE" id="PS50095">
    <property type="entry name" value="PLAT"/>
    <property type="match status" value="1"/>
</dbReference>
<dbReference type="InterPro" id="IPR046338">
    <property type="entry name" value="GAIN_dom_sf"/>
</dbReference>
<keyword evidence="5 8" id="KW-0472">Membrane</keyword>
<evidence type="ECO:0000256" key="6">
    <source>
        <dbReference type="ARBA" id="ARBA00023157"/>
    </source>
</evidence>
<evidence type="ECO:0000256" key="7">
    <source>
        <dbReference type="PROSITE-ProRule" id="PRU00152"/>
    </source>
</evidence>
<feature type="transmembrane region" description="Helical" evidence="8">
    <location>
        <begin position="1127"/>
        <end position="1148"/>
    </location>
</feature>
<evidence type="ECO:0000259" key="10">
    <source>
        <dbReference type="PROSITE" id="PS50221"/>
    </source>
</evidence>
<accession>A0A1B6GYP9</accession>
<dbReference type="SUPFAM" id="SSF49723">
    <property type="entry name" value="Lipase/lipooxygenase domain (PLAT/LH2 domain)"/>
    <property type="match status" value="1"/>
</dbReference>
<reference evidence="11" key="1">
    <citation type="submission" date="2015-11" db="EMBL/GenBank/DDBJ databases">
        <title>De novo transcriptome assembly of four potential Pierce s Disease insect vectors from Arizona vineyards.</title>
        <authorList>
            <person name="Tassone E.E."/>
        </authorList>
    </citation>
    <scope>NUCLEOTIDE SEQUENCE</scope>
</reference>
<feature type="transmembrane region" description="Helical" evidence="8">
    <location>
        <begin position="933"/>
        <end position="952"/>
    </location>
</feature>
<dbReference type="SMART" id="SM00303">
    <property type="entry name" value="GPS"/>
    <property type="match status" value="1"/>
</dbReference>
<feature type="transmembrane region" description="Helical" evidence="8">
    <location>
        <begin position="1479"/>
        <end position="1498"/>
    </location>
</feature>
<dbReference type="GO" id="GO:0016020">
    <property type="term" value="C:membrane"/>
    <property type="evidence" value="ECO:0007669"/>
    <property type="project" value="UniProtKB-SubCell"/>
</dbReference>
<feature type="transmembrane region" description="Helical" evidence="8">
    <location>
        <begin position="1437"/>
        <end position="1459"/>
    </location>
</feature>
<feature type="transmembrane region" description="Helical" evidence="8">
    <location>
        <begin position="1562"/>
        <end position="1587"/>
    </location>
</feature>
<protein>
    <recommendedName>
        <fullName evidence="12">PLAT domain-containing protein</fullName>
    </recommendedName>
</protein>
<evidence type="ECO:0000259" key="9">
    <source>
        <dbReference type="PROSITE" id="PS50095"/>
    </source>
</evidence>
<sequence length="1719" mass="198742">MTPSTILLWRYGQNSITNVNIVMWQKKSQFANVEIQVAGEKEMVPYDIEITCVTNCDVKVLPNTILFLKAKENNNYYEDLEFTWTYSKGNGVAQSLDSIKEENLPASLLIIKDNSLDGGIQYNIFLEVKLKGALTTIYNYEFETESIGTDATCDVTPSKGTKGETEFDIVCSYKMESNFMYEFYDKTSEEADEKTIFNGRMLGTSYQGELREVKLTRGNVVVYLINNQNGLSLSKRISVTLSDLELSDSDLEEIYDAIEEYIMAGNKLKALQTISYTADIIPPDMDKSVILHTLLEYVTQVSVVTFSDVKMCTSTLTNVLVSLNRPTQLALSPLMMMHTLEVIKTQANIFQGFVFDRVSSQWMSPHEIRQLASVILTCLHAGLMCKDPGTENVPPDDFTLKLLNELRRVSRFAEEIIELTKKAVSYVQNSGQPPSKVASKGDAIVMWAMEDDDSYPMNDILIQNTDIPVKISSSLFRSLQKHTTPRTNTELLVTHHTDNIYWWRTSDIRSDFVSISLKQNFQQKTYAVTELSTPLDFHVKLNKDVESVTVSSVTTQLDPNMTELDLELTLQIHRIDCVSRSLTSIKFNFPPTNSSLRVYALTDYRPDYEMVTSHYINITQNSPFYPYFYNEETERSFLFVGILPGMEIPINQSVPYSFEVSSVLCQYWDKGHWSSRGCDVNPSTKDKDVHCQCKHLSMFAAAFPVPPQEIDPFADAKLFLTVLDNPLVVALVASILLLYLLSIFFLWRLDIKDKKQRTVVVLEDNFPGSQYPYLLAVYTSSRVNSGTTAHVGFRLNGSSAKSRVHIFSARNRKVLKRNSDDWFLIYCDQYLGTLESMHIWHDNYGSSPEWFCDKIHVFDLKGNIEAIFVVKQWLALSLNDYPEAKIRVATEEDVTAVKLLFVDNFFLGIRESHVLLSVLLRHPRSEVNRIQRISVLLAFFMVAMLCSIMFYIPDDENMQMDDFHYEFGSRELFVSIQTLIIGGIIAFIIMFTFRRSYTIIYDIRNKPSLYVRNDTDYYYEVKARRPSVMSVQKSIDEASPQEQRNESVYQNFVRLVVKTMRTPPLPPIQLPPFYIVIKKRKIWFTLAWICCIAAIFVSAYLVMLYGLKLGPVKSKEWLSTVLASSGGDTFVSSPTKIICFAIFLAMAFQRMYEVNTHAVSYKEAMRVLLPSNEEHLAELLAKRQLPMYAPLTHAKRHELVQKKKLKHNLADLIDFLISAFFVIVICTIISRLWSSHYHASNHLHTVMTESHHVDLGAVDFYSISNIAQMEKYLVYTFMYAAYNTRWYNDLKFVKKNEEVNTTQDMKTGAYWLSDFTGMVLGLPLLRQLRVDPKPCGNQVDPKANCIPELSKFHEDTDVYGVGWKTALYSDVMRNNSPWKYTEKDSKFTFTLFRLYGQSGQLYERGGYAVTLGPTRQDADNTLVELRRNDWQDMLTRVVFLELAVYNINLDLLSQVTLIVEYMITGNILLKGQVMSVGHIVRFSVWKFVYIFYIIFYLYRCFALINREGLFEYLLSVTNVLRLFIVLFGFITLTVYFIFYYTLESYILSFEKQGMSSYFDFDTFMFYFVQLQICLSVLLCIAIIRLLMLLRFGRRIITYYYTITISFNLLRWLIPVLVLYVITLYFLAFYLNLYSMLDPCTLIQKYHRVVFKPIEYTYIHSILFVFLKIVSSGVFMTIFIIIFMYYIKIARVHKLKHSDDFNFIYFLLSLLKKLGKRKNN</sequence>
<dbReference type="Pfam" id="PF01825">
    <property type="entry name" value="GPS"/>
    <property type="match status" value="1"/>
</dbReference>
<dbReference type="PANTHER" id="PTHR10877:SF194">
    <property type="entry name" value="LOCATION OF VULVA DEFECTIVE 1"/>
    <property type="match status" value="1"/>
</dbReference>
<dbReference type="Pfam" id="PF20519">
    <property type="entry name" value="Polycystin_dom"/>
    <property type="match status" value="1"/>
</dbReference>
<proteinExistence type="inferred from homology"/>
<evidence type="ECO:0000256" key="8">
    <source>
        <dbReference type="SAM" id="Phobius"/>
    </source>
</evidence>
<dbReference type="EMBL" id="GECZ01002230">
    <property type="protein sequence ID" value="JAS67539.1"/>
    <property type="molecule type" value="Transcribed_RNA"/>
</dbReference>